<gene>
    <name evidence="2" type="ORF">M2152_000721</name>
</gene>
<dbReference type="Proteomes" id="UP001160142">
    <property type="component" value="Unassembled WGS sequence"/>
</dbReference>
<feature type="transmembrane region" description="Helical" evidence="1">
    <location>
        <begin position="26"/>
        <end position="45"/>
    </location>
</feature>
<keyword evidence="1" id="KW-1133">Transmembrane helix</keyword>
<dbReference type="InterPro" id="IPR021373">
    <property type="entry name" value="DUF2993"/>
</dbReference>
<sequence length="273" mass="27926">MTEPLAAREPGPTIVVPAPRRKRRGVGVLIGLLVVVVLLAVAAIVGESLARAYAQDYVRDRILESLPVDPSTPIDVRVGGGPVLLQALAGRMTEIDATIPEFVVGGVSGSAEVSARGIPLDETQPTDALRIDVRIPESGVQTLSSYLSGIDLESIELGGGLITVTTTLDLVLVQLPVSIGLAPSAADGGIAFSPETITLEGQAISVDDLRSNPLVSSLAGSLLNSQTFCIADSLPAAFSVTDVAVEGSDLVATIEGDGIAFGDPALLQTGTCP</sequence>
<accession>A0ABT6KKK9</accession>
<dbReference type="RefSeq" id="WP_322132888.1">
    <property type="nucleotide sequence ID" value="NZ_CP085036.1"/>
</dbReference>
<keyword evidence="1" id="KW-0472">Membrane</keyword>
<keyword evidence="3" id="KW-1185">Reference proteome</keyword>
<evidence type="ECO:0000256" key="1">
    <source>
        <dbReference type="SAM" id="Phobius"/>
    </source>
</evidence>
<reference evidence="2 3" key="1">
    <citation type="submission" date="2023-04" db="EMBL/GenBank/DDBJ databases">
        <title>Genome Encyclopedia of Bacteria and Archaea VI: Functional Genomics of Type Strains.</title>
        <authorList>
            <person name="Whitman W."/>
        </authorList>
    </citation>
    <scope>NUCLEOTIDE SEQUENCE [LARGE SCALE GENOMIC DNA]</scope>
    <source>
        <strain evidence="2 3">SG_E_30_P1</strain>
    </source>
</reference>
<name>A0ABT6KKK9_9MICO</name>
<organism evidence="2 3">
    <name type="scientific">Antiquaquibacter oligotrophicus</name>
    <dbReference type="NCBI Taxonomy" id="2880260"/>
    <lineage>
        <taxon>Bacteria</taxon>
        <taxon>Bacillati</taxon>
        <taxon>Actinomycetota</taxon>
        <taxon>Actinomycetes</taxon>
        <taxon>Micrococcales</taxon>
        <taxon>Microbacteriaceae</taxon>
        <taxon>Antiquaquibacter</taxon>
    </lineage>
</organism>
<comment type="caution">
    <text evidence="2">The sequence shown here is derived from an EMBL/GenBank/DDBJ whole genome shotgun (WGS) entry which is preliminary data.</text>
</comment>
<evidence type="ECO:0000313" key="3">
    <source>
        <dbReference type="Proteomes" id="UP001160142"/>
    </source>
</evidence>
<protein>
    <recommendedName>
        <fullName evidence="4">DUF2993 domain-containing protein</fullName>
    </recommendedName>
</protein>
<proteinExistence type="predicted"/>
<dbReference type="Pfam" id="PF11209">
    <property type="entry name" value="LmeA"/>
    <property type="match status" value="1"/>
</dbReference>
<evidence type="ECO:0000313" key="2">
    <source>
        <dbReference type="EMBL" id="MDH6180539.1"/>
    </source>
</evidence>
<keyword evidence="1" id="KW-0812">Transmembrane</keyword>
<dbReference type="EMBL" id="JARXVQ010000001">
    <property type="protein sequence ID" value="MDH6180539.1"/>
    <property type="molecule type" value="Genomic_DNA"/>
</dbReference>
<evidence type="ECO:0008006" key="4">
    <source>
        <dbReference type="Google" id="ProtNLM"/>
    </source>
</evidence>